<dbReference type="EMBL" id="MFUX01000008">
    <property type="protein sequence ID" value="OGI94826.1"/>
    <property type="molecule type" value="Genomic_DNA"/>
</dbReference>
<dbReference type="STRING" id="1801773.A3A03_01450"/>
<sequence length="81" mass="9338">MRKAYIFLILGVWLAVLPYLGFPYSGKDILTSLSGLVIILMSFVVYKESKSKEIKKEKTFENFSENKPLNEDSEEENEISQ</sequence>
<accession>A0A1F6XL18</accession>
<comment type="caution">
    <text evidence="2">The sequence shown here is derived from an EMBL/GenBank/DDBJ whole genome shotgun (WGS) entry which is preliminary data.</text>
</comment>
<keyword evidence="1" id="KW-0812">Transmembrane</keyword>
<evidence type="ECO:0000256" key="1">
    <source>
        <dbReference type="SAM" id="Phobius"/>
    </source>
</evidence>
<keyword evidence="1" id="KW-1133">Transmembrane helix</keyword>
<proteinExistence type="predicted"/>
<organism evidence="2 3">
    <name type="scientific">Candidatus Nomurabacteria bacterium RIFCSPLOWO2_01_FULL_40_18</name>
    <dbReference type="NCBI Taxonomy" id="1801773"/>
    <lineage>
        <taxon>Bacteria</taxon>
        <taxon>Candidatus Nomuraibacteriota</taxon>
    </lineage>
</organism>
<evidence type="ECO:0000313" key="3">
    <source>
        <dbReference type="Proteomes" id="UP000176629"/>
    </source>
</evidence>
<evidence type="ECO:0000313" key="2">
    <source>
        <dbReference type="EMBL" id="OGI94826.1"/>
    </source>
</evidence>
<gene>
    <name evidence="2" type="ORF">A3A03_01450</name>
</gene>
<dbReference type="AlphaFoldDB" id="A0A1F6XL18"/>
<protein>
    <submittedName>
        <fullName evidence="2">Uncharacterized protein</fullName>
    </submittedName>
</protein>
<keyword evidence="1" id="KW-0472">Membrane</keyword>
<dbReference type="Proteomes" id="UP000176629">
    <property type="component" value="Unassembled WGS sequence"/>
</dbReference>
<feature type="transmembrane region" description="Helical" evidence="1">
    <location>
        <begin position="5"/>
        <end position="23"/>
    </location>
</feature>
<reference evidence="2 3" key="1">
    <citation type="journal article" date="2016" name="Nat. Commun.">
        <title>Thousands of microbial genomes shed light on interconnected biogeochemical processes in an aquifer system.</title>
        <authorList>
            <person name="Anantharaman K."/>
            <person name="Brown C.T."/>
            <person name="Hug L.A."/>
            <person name="Sharon I."/>
            <person name="Castelle C.J."/>
            <person name="Probst A.J."/>
            <person name="Thomas B.C."/>
            <person name="Singh A."/>
            <person name="Wilkins M.J."/>
            <person name="Karaoz U."/>
            <person name="Brodie E.L."/>
            <person name="Williams K.H."/>
            <person name="Hubbard S.S."/>
            <person name="Banfield J.F."/>
        </authorList>
    </citation>
    <scope>NUCLEOTIDE SEQUENCE [LARGE SCALE GENOMIC DNA]</scope>
</reference>
<name>A0A1F6XL18_9BACT</name>
<feature type="transmembrane region" description="Helical" evidence="1">
    <location>
        <begin position="29"/>
        <end position="46"/>
    </location>
</feature>